<evidence type="ECO:0000313" key="2">
    <source>
        <dbReference type="Proteomes" id="UP001530400"/>
    </source>
</evidence>
<reference evidence="1 2" key="1">
    <citation type="submission" date="2024-10" db="EMBL/GenBank/DDBJ databases">
        <title>Updated reference genomes for cyclostephanoid diatoms.</title>
        <authorList>
            <person name="Roberts W.R."/>
            <person name="Alverson A.J."/>
        </authorList>
    </citation>
    <scope>NUCLEOTIDE SEQUENCE [LARGE SCALE GENOMIC DNA]</scope>
    <source>
        <strain evidence="1 2">AJA010-31</strain>
    </source>
</reference>
<evidence type="ECO:0000313" key="1">
    <source>
        <dbReference type="EMBL" id="KAL3794820.1"/>
    </source>
</evidence>
<organism evidence="1 2">
    <name type="scientific">Cyclotella atomus</name>
    <dbReference type="NCBI Taxonomy" id="382360"/>
    <lineage>
        <taxon>Eukaryota</taxon>
        <taxon>Sar</taxon>
        <taxon>Stramenopiles</taxon>
        <taxon>Ochrophyta</taxon>
        <taxon>Bacillariophyta</taxon>
        <taxon>Coscinodiscophyceae</taxon>
        <taxon>Thalassiosirophycidae</taxon>
        <taxon>Stephanodiscales</taxon>
        <taxon>Stephanodiscaceae</taxon>
        <taxon>Cyclotella</taxon>
    </lineage>
</organism>
<proteinExistence type="predicted"/>
<dbReference type="EMBL" id="JALLPJ020000341">
    <property type="protein sequence ID" value="KAL3794820.1"/>
    <property type="molecule type" value="Genomic_DNA"/>
</dbReference>
<accession>A0ABD3Q9K7</accession>
<gene>
    <name evidence="1" type="ORF">ACHAWO_008307</name>
</gene>
<sequence length="846" mass="97179">MCSKKGRQKEVRIHEIPGSRTSWPAPYALQMPTQLQITSSTTPCESCKTSATRLEIDISAFETQSFKYLRRQVHKRRRELWAVQKECEERRAQWIQQLAEDRTRAAGDDYWEKKMKTMKKTVEDRQINRKLSAVTNGVHSQLDRIQIPTHDWYYSAKESELYHYDQGVWEAYPRHTQHTDKYFTHHTLKVVPPDAAPIEVNITEHFIEVQSFITPSEPMWRDVTNSDEIKRLLLARNKHHLQQADIEGGTSSTPIMKKVRSEYGLSTFNDQILNGSMVTTMETTPELLDWFEAIKRPVSPAIETIVGIIGKESYQEMFKAATEKTSSGGEIHYTLWKALAEQDDFAEFLCVMISLPFMYGFPNPRWSNEVDVMLEKKAGIRKIHLLRIIGLLEADFNTALKYFFAKRMMPNAETIGLSDEQWGSRKHRSSIDAAMLKLLMFETARIKKATLAGTYYDLCANYDRIFKSISNLIAQRSGMDKNILRARALVIENMRRRVKTALGTSLESYGQEPNEPEVGGEVQGKGDVPSLWCIQSDTLLRAHEKGAFGMYLQNPDGSRHIKRCNTQFVDDDDGWASAPFDSESPTSETVRRMQHDAQRWNNINNIPGQTIAFHKCKWQILAWRVINGDLKVIHSTEDQLILKDNKGGAAIIEFLPPDQPNKGLGYYLCPDGNQEHQYKYVYEAISDLCNKITGAQLSERETRQALLQRLLPKLDYGLYASHFTKRQSTNLDKIINASLLPGLRVNRNTKRAIVHGPTMYGGLELPDVYTRQTQHHIKYMIKQLRWNNTLANDMLTALDNVQLASGFVSPILEHTDTDMDFIDRGWIVDLREHLNEIGAKLWIEDA</sequence>
<keyword evidence="2" id="KW-1185">Reference proteome</keyword>
<name>A0ABD3Q9K7_9STRA</name>
<dbReference type="Proteomes" id="UP001530400">
    <property type="component" value="Unassembled WGS sequence"/>
</dbReference>
<protein>
    <submittedName>
        <fullName evidence="1">Uncharacterized protein</fullName>
    </submittedName>
</protein>
<comment type="caution">
    <text evidence="1">The sequence shown here is derived from an EMBL/GenBank/DDBJ whole genome shotgun (WGS) entry which is preliminary data.</text>
</comment>
<dbReference type="AlphaFoldDB" id="A0ABD3Q9K7"/>